<accession>A0A378XXS0</accession>
<feature type="compositionally biased region" description="Basic and acidic residues" evidence="1">
    <location>
        <begin position="1"/>
        <end position="38"/>
    </location>
</feature>
<gene>
    <name evidence="2" type="ORF">NCTC10343_02266</name>
</gene>
<dbReference type="Proteomes" id="UP000254400">
    <property type="component" value="Unassembled WGS sequence"/>
</dbReference>
<dbReference type="AlphaFoldDB" id="A0A378XXS0"/>
<feature type="compositionally biased region" description="Basic and acidic residues" evidence="1">
    <location>
        <begin position="63"/>
        <end position="92"/>
    </location>
</feature>
<sequence length="92" mass="10807">MNPFEDKLHGENEQKSRTGKETTESKHQEQPINRDHAEQYPTDQESLFDRFEIEQTVDAIPVEDLKMERQEERDKDVTKHTSSSEKKYNGGV</sequence>
<evidence type="ECO:0000313" key="3">
    <source>
        <dbReference type="Proteomes" id="UP000254400"/>
    </source>
</evidence>
<name>A0A378XXS0_PAEPO</name>
<proteinExistence type="predicted"/>
<dbReference type="EMBL" id="UGSC01000001">
    <property type="protein sequence ID" value="SUA69408.1"/>
    <property type="molecule type" value="Genomic_DNA"/>
</dbReference>
<feature type="region of interest" description="Disordered" evidence="1">
    <location>
        <begin position="1"/>
        <end position="92"/>
    </location>
</feature>
<protein>
    <submittedName>
        <fullName evidence="2">Uncharacterized protein</fullName>
    </submittedName>
</protein>
<evidence type="ECO:0000313" key="2">
    <source>
        <dbReference type="EMBL" id="SUA69408.1"/>
    </source>
</evidence>
<dbReference type="RefSeq" id="WP_016821048.1">
    <property type="nucleotide sequence ID" value="NZ_CP036496.1"/>
</dbReference>
<organism evidence="2 3">
    <name type="scientific">Paenibacillus polymyxa</name>
    <name type="common">Bacillus polymyxa</name>
    <dbReference type="NCBI Taxonomy" id="1406"/>
    <lineage>
        <taxon>Bacteria</taxon>
        <taxon>Bacillati</taxon>
        <taxon>Bacillota</taxon>
        <taxon>Bacilli</taxon>
        <taxon>Bacillales</taxon>
        <taxon>Paenibacillaceae</taxon>
        <taxon>Paenibacillus</taxon>
    </lineage>
</organism>
<reference evidence="2 3" key="1">
    <citation type="submission" date="2018-06" db="EMBL/GenBank/DDBJ databases">
        <authorList>
            <consortium name="Pathogen Informatics"/>
            <person name="Doyle S."/>
        </authorList>
    </citation>
    <scope>NUCLEOTIDE SEQUENCE [LARGE SCALE GENOMIC DNA]</scope>
    <source>
        <strain evidence="2 3">NCTC10343</strain>
    </source>
</reference>
<evidence type="ECO:0000256" key="1">
    <source>
        <dbReference type="SAM" id="MobiDB-lite"/>
    </source>
</evidence>
<dbReference type="GeneID" id="93345669"/>